<keyword evidence="2 4" id="KW-0964">Secreted</keyword>
<dbReference type="EMBL" id="CP036274">
    <property type="protein sequence ID" value="QDU30986.1"/>
    <property type="molecule type" value="Genomic_DNA"/>
</dbReference>
<keyword evidence="7" id="KW-0282">Flagellum</keyword>
<dbReference type="Gene3D" id="6.10.10.10">
    <property type="entry name" value="Flagellar export chaperone, C-terminal domain"/>
    <property type="match status" value="1"/>
</dbReference>
<organism evidence="7 8">
    <name type="scientific">Anatilimnocola aggregata</name>
    <dbReference type="NCBI Taxonomy" id="2528021"/>
    <lineage>
        <taxon>Bacteria</taxon>
        <taxon>Pseudomonadati</taxon>
        <taxon>Planctomycetota</taxon>
        <taxon>Planctomycetia</taxon>
        <taxon>Pirellulales</taxon>
        <taxon>Pirellulaceae</taxon>
        <taxon>Anatilimnocola</taxon>
    </lineage>
</organism>
<name>A0A517YL81_9BACT</name>
<evidence type="ECO:0000313" key="8">
    <source>
        <dbReference type="Proteomes" id="UP000315017"/>
    </source>
</evidence>
<keyword evidence="7" id="KW-0966">Cell projection</keyword>
<feature type="domain" description="Flagellin C-terminal" evidence="6">
    <location>
        <begin position="838"/>
        <end position="922"/>
    </location>
</feature>
<dbReference type="Gene3D" id="1.20.1330.10">
    <property type="entry name" value="f41 fragment of flagellin, N-terminal domain"/>
    <property type="match status" value="2"/>
</dbReference>
<dbReference type="Pfam" id="PF07196">
    <property type="entry name" value="Flagellin_IN"/>
    <property type="match status" value="1"/>
</dbReference>
<accession>A0A517YL81</accession>
<evidence type="ECO:0000256" key="3">
    <source>
        <dbReference type="ARBA" id="ARBA00023143"/>
    </source>
</evidence>
<dbReference type="Gene3D" id="2.30.220.10">
    <property type="entry name" value="f41 fragment of flagellin, C-terminal domain"/>
    <property type="match status" value="1"/>
</dbReference>
<feature type="domain" description="Flagellin N-terminal" evidence="5">
    <location>
        <begin position="4"/>
        <end position="141"/>
    </location>
</feature>
<gene>
    <name evidence="7" type="primary">fliC</name>
    <name evidence="7" type="ORF">ETAA8_61390</name>
</gene>
<dbReference type="PANTHER" id="PTHR42792:SF2">
    <property type="entry name" value="FLAGELLIN"/>
    <property type="match status" value="1"/>
</dbReference>
<dbReference type="AlphaFoldDB" id="A0A517YL81"/>
<dbReference type="OrthoDB" id="9796789at2"/>
<keyword evidence="7" id="KW-0969">Cilium</keyword>
<proteinExistence type="inferred from homology"/>
<reference evidence="7 8" key="1">
    <citation type="submission" date="2019-02" db="EMBL/GenBank/DDBJ databases">
        <title>Deep-cultivation of Planctomycetes and their phenomic and genomic characterization uncovers novel biology.</title>
        <authorList>
            <person name="Wiegand S."/>
            <person name="Jogler M."/>
            <person name="Boedeker C."/>
            <person name="Pinto D."/>
            <person name="Vollmers J."/>
            <person name="Rivas-Marin E."/>
            <person name="Kohn T."/>
            <person name="Peeters S.H."/>
            <person name="Heuer A."/>
            <person name="Rast P."/>
            <person name="Oberbeckmann S."/>
            <person name="Bunk B."/>
            <person name="Jeske O."/>
            <person name="Meyerdierks A."/>
            <person name="Storesund J.E."/>
            <person name="Kallscheuer N."/>
            <person name="Luecker S."/>
            <person name="Lage O.M."/>
            <person name="Pohl T."/>
            <person name="Merkel B.J."/>
            <person name="Hornburger P."/>
            <person name="Mueller R.-W."/>
            <person name="Bruemmer F."/>
            <person name="Labrenz M."/>
            <person name="Spormann A.M."/>
            <person name="Op den Camp H."/>
            <person name="Overmann J."/>
            <person name="Amann R."/>
            <person name="Jetten M.S.M."/>
            <person name="Mascher T."/>
            <person name="Medema M.H."/>
            <person name="Devos D.P."/>
            <person name="Kaster A.-K."/>
            <person name="Ovreas L."/>
            <person name="Rohde M."/>
            <person name="Galperin M.Y."/>
            <person name="Jogler C."/>
        </authorList>
    </citation>
    <scope>NUCLEOTIDE SEQUENCE [LARGE SCALE GENOMIC DNA]</scope>
    <source>
        <strain evidence="7 8">ETA_A8</strain>
    </source>
</reference>
<dbReference type="Pfam" id="PF00700">
    <property type="entry name" value="Flagellin_C"/>
    <property type="match status" value="1"/>
</dbReference>
<dbReference type="Pfam" id="PF00669">
    <property type="entry name" value="Flagellin_N"/>
    <property type="match status" value="1"/>
</dbReference>
<dbReference type="InterPro" id="IPR046358">
    <property type="entry name" value="Flagellin_C"/>
</dbReference>
<dbReference type="GO" id="GO:0005198">
    <property type="term" value="F:structural molecule activity"/>
    <property type="evidence" value="ECO:0007669"/>
    <property type="project" value="UniProtKB-UniRule"/>
</dbReference>
<dbReference type="SUPFAM" id="SSF64518">
    <property type="entry name" value="Phase 1 flagellin"/>
    <property type="match status" value="2"/>
</dbReference>
<evidence type="ECO:0000313" key="7">
    <source>
        <dbReference type="EMBL" id="QDU30986.1"/>
    </source>
</evidence>
<comment type="similarity">
    <text evidence="1 4">Belongs to the bacterial flagellin family.</text>
</comment>
<keyword evidence="8" id="KW-1185">Reference proteome</keyword>
<dbReference type="GO" id="GO:0005576">
    <property type="term" value="C:extracellular region"/>
    <property type="evidence" value="ECO:0007669"/>
    <property type="project" value="UniProtKB-SubCell"/>
</dbReference>
<evidence type="ECO:0000259" key="5">
    <source>
        <dbReference type="Pfam" id="PF00669"/>
    </source>
</evidence>
<comment type="function">
    <text evidence="4">Flagellin is the subunit protein which polymerizes to form the filaments of bacterial flagella.</text>
</comment>
<keyword evidence="3 4" id="KW-0975">Bacterial flagellum</keyword>
<dbReference type="InterPro" id="IPR042187">
    <property type="entry name" value="Flagellin_C_sub2"/>
</dbReference>
<dbReference type="Gene3D" id="2.170.280.10">
    <property type="entry name" value="f41 fragment of flagellin, middle domain"/>
    <property type="match status" value="1"/>
</dbReference>
<dbReference type="RefSeq" id="WP_145097376.1">
    <property type="nucleotide sequence ID" value="NZ_CP036274.1"/>
</dbReference>
<dbReference type="PRINTS" id="PR00207">
    <property type="entry name" value="FLAGELLIN"/>
</dbReference>
<evidence type="ECO:0000259" key="6">
    <source>
        <dbReference type="Pfam" id="PF00700"/>
    </source>
</evidence>
<sequence>MSRINTNVSSLIAQKTLSRSNGQLQEALSRLSTGVRINSGKDDPAGLIASENLRRDITSSQRAISNTERATQLISTADSALGQISNLLNDIRGLVTEAANTGVLSDEQIAANQLQVDSSLEAIDRIAQVTTFQGRKLLDGSLDFIKTTTSGANSVVDLNIQKANLGATGSLNVSIDVTAAATQASVTANATAINYGAGAAASGSITLPTVTTPQSQASGNLNLTGAAGQISIQAVNGGAAQGALGNATDVTIQAAADVAQATGNVSLASSGAVISVTATAGGAADGTVGNATDVTIQAAAGIAHASGTLALTNGSINISAASGGPAQGATGNGVNIVITNVGGTTTAAYDSGTNTLTIDVATGDDVDAISAAIDGTAAFVSSVASGSGGLFDAGDVDPGITGLLTGGNNGTTSASYDAGTNVITVNAALGATVTSLANAIDGLADFSAISTFGGGNTYQQADNGTDPNALSGGNNGTTSVSYNATSNLITVNAAVGATVGAIASAIDGLADFNASAVLGSGNSLTGADYTTTNNLLSGGANTVNANDVITITSNTDGAAFNGTLTFASNGSVAANGVSVTQTGPNITVNLNNTSTYDVDDLVTAIQGQLSGYTVTRTGSAGDGSFVAGSETSSTTALTGGTNDTGTGLAADLVFKLSGATGSQVFSFTAGNTLTNIIDSINLVSDATGVSASNNAGTLQLNSTAYGSDAFVDIDVRSEGSGGLFAAGLSATRVSGSDAVATINGTQANASGNRLSINTSSLELNLTLSNGSSTDVNFTISGGGAVFQLGPDVVSTQQARIGISSVNTADLGGTNGRLFELRSGSAKDLQSDTTGAARVVDEAINKVTSLRGRLGAFQRTTLETNIASLSDTLTNLTQAESSIRDADFAAESAKLTRAQILVQSGTSVLQIANQNPQQVLSLLRG</sequence>
<comment type="subcellular location">
    <subcellularLocation>
        <location evidence="4">Secreted</location>
    </subcellularLocation>
    <subcellularLocation>
        <location evidence="4">Bacterial flagellum</location>
    </subcellularLocation>
</comment>
<evidence type="ECO:0000256" key="2">
    <source>
        <dbReference type="ARBA" id="ARBA00022525"/>
    </source>
</evidence>
<dbReference type="InterPro" id="IPR010810">
    <property type="entry name" value="Flagellin_hook_IN_motif"/>
</dbReference>
<evidence type="ECO:0000256" key="4">
    <source>
        <dbReference type="RuleBase" id="RU362073"/>
    </source>
</evidence>
<dbReference type="GO" id="GO:0009288">
    <property type="term" value="C:bacterial-type flagellum"/>
    <property type="evidence" value="ECO:0007669"/>
    <property type="project" value="UniProtKB-SubCell"/>
</dbReference>
<dbReference type="Proteomes" id="UP000315017">
    <property type="component" value="Chromosome"/>
</dbReference>
<dbReference type="KEGG" id="aagg:ETAA8_61390"/>
<dbReference type="PANTHER" id="PTHR42792">
    <property type="entry name" value="FLAGELLIN"/>
    <property type="match status" value="1"/>
</dbReference>
<dbReference type="InterPro" id="IPR001029">
    <property type="entry name" value="Flagellin_N"/>
</dbReference>
<dbReference type="InterPro" id="IPR001492">
    <property type="entry name" value="Flagellin"/>
</dbReference>
<protein>
    <recommendedName>
        <fullName evidence="4">Flagellin</fullName>
    </recommendedName>
</protein>
<evidence type="ECO:0000256" key="1">
    <source>
        <dbReference type="ARBA" id="ARBA00005709"/>
    </source>
</evidence>